<dbReference type="AlphaFoldDB" id="A0A8J6Y2Z8"/>
<dbReference type="EMBL" id="JACXWD010000118">
    <property type="protein sequence ID" value="MBD3869578.1"/>
    <property type="molecule type" value="Genomic_DNA"/>
</dbReference>
<protein>
    <submittedName>
        <fullName evidence="3">GIY-YIG nuclease family protein</fullName>
    </submittedName>
</protein>
<evidence type="ECO:0000313" key="3">
    <source>
        <dbReference type="EMBL" id="MBD3869578.1"/>
    </source>
</evidence>
<comment type="similarity">
    <text evidence="1">Belongs to the UPF0213 family.</text>
</comment>
<dbReference type="Proteomes" id="UP000648239">
    <property type="component" value="Unassembled WGS sequence"/>
</dbReference>
<dbReference type="Gene3D" id="3.40.1440.10">
    <property type="entry name" value="GIY-YIG endonuclease"/>
    <property type="match status" value="1"/>
</dbReference>
<evidence type="ECO:0000313" key="4">
    <source>
        <dbReference type="Proteomes" id="UP000648239"/>
    </source>
</evidence>
<dbReference type="InterPro" id="IPR000305">
    <property type="entry name" value="GIY-YIG_endonuc"/>
</dbReference>
<dbReference type="PANTHER" id="PTHR34477:SF1">
    <property type="entry name" value="UPF0213 PROTEIN YHBQ"/>
    <property type="match status" value="1"/>
</dbReference>
<feature type="domain" description="GIY-YIG" evidence="2">
    <location>
        <begin position="1"/>
        <end position="77"/>
    </location>
</feature>
<name>A0A8J6Y2Z8_9BACT</name>
<dbReference type="InterPro" id="IPR035901">
    <property type="entry name" value="GIY-YIG_endonuc_sf"/>
</dbReference>
<organism evidence="3 4">
    <name type="scientific">Candidatus Polarisedimenticola svalbardensis</name>
    <dbReference type="NCBI Taxonomy" id="2886004"/>
    <lineage>
        <taxon>Bacteria</taxon>
        <taxon>Pseudomonadati</taxon>
        <taxon>Acidobacteriota</taxon>
        <taxon>Candidatus Polarisedimenticolia</taxon>
        <taxon>Candidatus Polarisedimenticolales</taxon>
        <taxon>Candidatus Polarisedimenticolaceae</taxon>
        <taxon>Candidatus Polarisedimenticola</taxon>
    </lineage>
</organism>
<sequence length="82" mass="9367">MAWTVYILKCRDDSLYTGITNDLSRRLAAHDQGSASRYTRSRLPVELAWSEPSADRSTALKREAEIKKLSRSAKMELIRRPA</sequence>
<dbReference type="PANTHER" id="PTHR34477">
    <property type="entry name" value="UPF0213 PROTEIN YHBQ"/>
    <property type="match status" value="1"/>
</dbReference>
<dbReference type="Pfam" id="PF01541">
    <property type="entry name" value="GIY-YIG"/>
    <property type="match status" value="1"/>
</dbReference>
<dbReference type="CDD" id="cd10456">
    <property type="entry name" value="GIY-YIG_UPF0213"/>
    <property type="match status" value="1"/>
</dbReference>
<comment type="caution">
    <text evidence="3">The sequence shown here is derived from an EMBL/GenBank/DDBJ whole genome shotgun (WGS) entry which is preliminary data.</text>
</comment>
<dbReference type="SUPFAM" id="SSF82771">
    <property type="entry name" value="GIY-YIG endonuclease"/>
    <property type="match status" value="1"/>
</dbReference>
<proteinExistence type="inferred from homology"/>
<dbReference type="PROSITE" id="PS50164">
    <property type="entry name" value="GIY_YIG"/>
    <property type="match status" value="1"/>
</dbReference>
<dbReference type="InterPro" id="IPR050190">
    <property type="entry name" value="UPF0213_domain"/>
</dbReference>
<accession>A0A8J6Y2Z8</accession>
<evidence type="ECO:0000259" key="2">
    <source>
        <dbReference type="PROSITE" id="PS50164"/>
    </source>
</evidence>
<reference evidence="3 4" key="1">
    <citation type="submission" date="2020-08" db="EMBL/GenBank/DDBJ databases">
        <title>Acidobacteriota in marine sediments use diverse sulfur dissimilation pathways.</title>
        <authorList>
            <person name="Wasmund K."/>
        </authorList>
    </citation>
    <scope>NUCLEOTIDE SEQUENCE [LARGE SCALE GENOMIC DNA]</scope>
    <source>
        <strain evidence="3">MAG AM4</strain>
    </source>
</reference>
<gene>
    <name evidence="3" type="ORF">IFK94_15770</name>
</gene>
<evidence type="ECO:0000256" key="1">
    <source>
        <dbReference type="ARBA" id="ARBA00007435"/>
    </source>
</evidence>